<dbReference type="Proteomes" id="UP000483820">
    <property type="component" value="Chromosome II"/>
</dbReference>
<comment type="caution">
    <text evidence="1">The sequence shown here is derived from an EMBL/GenBank/DDBJ whole genome shotgun (WGS) entry which is preliminary data.</text>
</comment>
<evidence type="ECO:0000313" key="2">
    <source>
        <dbReference type="Proteomes" id="UP000483820"/>
    </source>
</evidence>
<organism evidence="1 2">
    <name type="scientific">Caenorhabditis remanei</name>
    <name type="common">Caenorhabditis vulgaris</name>
    <dbReference type="NCBI Taxonomy" id="31234"/>
    <lineage>
        <taxon>Eukaryota</taxon>
        <taxon>Metazoa</taxon>
        <taxon>Ecdysozoa</taxon>
        <taxon>Nematoda</taxon>
        <taxon>Chromadorea</taxon>
        <taxon>Rhabditida</taxon>
        <taxon>Rhabditina</taxon>
        <taxon>Rhabditomorpha</taxon>
        <taxon>Rhabditoidea</taxon>
        <taxon>Rhabditidae</taxon>
        <taxon>Peloderinae</taxon>
        <taxon>Caenorhabditis</taxon>
    </lineage>
</organism>
<dbReference type="EMBL" id="WUAV01000002">
    <property type="protein sequence ID" value="KAF1764649.1"/>
    <property type="molecule type" value="Genomic_DNA"/>
</dbReference>
<dbReference type="AlphaFoldDB" id="A0A6A5HC87"/>
<dbReference type="Gene3D" id="3.30.420.10">
    <property type="entry name" value="Ribonuclease H-like superfamily/Ribonuclease H"/>
    <property type="match status" value="1"/>
</dbReference>
<dbReference type="SUPFAM" id="SSF53098">
    <property type="entry name" value="Ribonuclease H-like"/>
    <property type="match status" value="1"/>
</dbReference>
<evidence type="ECO:0008006" key="3">
    <source>
        <dbReference type="Google" id="ProtNLM"/>
    </source>
</evidence>
<dbReference type="GeneID" id="78773941"/>
<accession>A0A6A5HC87</accession>
<reference evidence="1 2" key="1">
    <citation type="submission" date="2019-12" db="EMBL/GenBank/DDBJ databases">
        <title>Chromosome-level assembly of the Caenorhabditis remanei genome.</title>
        <authorList>
            <person name="Teterina A.A."/>
            <person name="Willis J.H."/>
            <person name="Phillips P.C."/>
        </authorList>
    </citation>
    <scope>NUCLEOTIDE SEQUENCE [LARGE SCALE GENOMIC DNA]</scope>
    <source>
        <strain evidence="1 2">PX506</strain>
        <tissue evidence="1">Whole organism</tissue>
    </source>
</reference>
<gene>
    <name evidence="1" type="ORF">GCK72_004598</name>
</gene>
<protein>
    <recommendedName>
        <fullName evidence="3">3'-5' exonuclease domain-containing protein</fullName>
    </recommendedName>
</protein>
<dbReference type="InterPro" id="IPR012337">
    <property type="entry name" value="RNaseH-like_sf"/>
</dbReference>
<name>A0A6A5HC87_CAERE</name>
<evidence type="ECO:0000313" key="1">
    <source>
        <dbReference type="EMBL" id="KAF1764649.1"/>
    </source>
</evidence>
<dbReference type="RefSeq" id="XP_053588975.1">
    <property type="nucleotide sequence ID" value="XM_053724781.1"/>
</dbReference>
<proteinExistence type="predicted"/>
<dbReference type="InterPro" id="IPR036397">
    <property type="entry name" value="RNaseH_sf"/>
</dbReference>
<dbReference type="KEGG" id="crq:GCK72_004598"/>
<sequence length="163" mass="18567">MGGHASGIHERGQIRQQRTLRAHAHDIEFNLRKCETMSNWASAELREDQLQYAAMDSVVLHYLNIGAALNWSYGKSAAPNSRDHETSSFLHVEFPHVLKVHTPRRSSSSLLSHTSPLQYAPLHHRPHTSPSFLTARLYSPTRLHSPQQPIPFMIFLLKYSIPL</sequence>
<dbReference type="GO" id="GO:0003676">
    <property type="term" value="F:nucleic acid binding"/>
    <property type="evidence" value="ECO:0007669"/>
    <property type="project" value="InterPro"/>
</dbReference>
<dbReference type="CTD" id="78773941"/>